<proteinExistence type="predicted"/>
<evidence type="ECO:0000313" key="1">
    <source>
        <dbReference type="EMBL" id="MCY0148085.1"/>
    </source>
</evidence>
<evidence type="ECO:0000313" key="2">
    <source>
        <dbReference type="Proteomes" id="UP001073227"/>
    </source>
</evidence>
<dbReference type="EMBL" id="JAOVZR010000001">
    <property type="protein sequence ID" value="MCY0148085.1"/>
    <property type="molecule type" value="Genomic_DNA"/>
</dbReference>
<dbReference type="Proteomes" id="UP001073227">
    <property type="component" value="Unassembled WGS sequence"/>
</dbReference>
<keyword evidence="2" id="KW-1185">Reference proteome</keyword>
<organism evidence="1 2">
    <name type="scientific">Hoeflea algicola</name>
    <dbReference type="NCBI Taxonomy" id="2983763"/>
    <lineage>
        <taxon>Bacteria</taxon>
        <taxon>Pseudomonadati</taxon>
        <taxon>Pseudomonadota</taxon>
        <taxon>Alphaproteobacteria</taxon>
        <taxon>Hyphomicrobiales</taxon>
        <taxon>Rhizobiaceae</taxon>
        <taxon>Hoeflea</taxon>
    </lineage>
</organism>
<dbReference type="InterPro" id="IPR038696">
    <property type="entry name" value="IalB_sf"/>
</dbReference>
<name>A0ABT3Z8H8_9HYPH</name>
<comment type="caution">
    <text evidence="1">The sequence shown here is derived from an EMBL/GenBank/DDBJ whole genome shotgun (WGS) entry which is preliminary data.</text>
</comment>
<gene>
    <name evidence="1" type="ORF">OEG84_10275</name>
</gene>
<sequence length="165" mass="18358">MAQNTVDDWKWVVDHYKTLGIWDSACDQRDIGKGVEQRCYVRIVDVYAPRPNFGAAFVFITRSAVDGLRFEFSFERGTQFEAGGFAIIEDGMSTFDYAPGRCEGGTSCLISGQEAERFASALNEEAAIRLAFTDKSGRDWQLDWSGKGFAAALADLRTESEKRGL</sequence>
<accession>A0ABT3Z8H8</accession>
<dbReference type="Gene3D" id="2.60.40.1880">
    <property type="entry name" value="Invasion associated locus B (IalB) protein"/>
    <property type="match status" value="1"/>
</dbReference>
<dbReference type="RefSeq" id="WP_267653672.1">
    <property type="nucleotide sequence ID" value="NZ_JAOVZR010000001.1"/>
</dbReference>
<protein>
    <submittedName>
        <fullName evidence="1">Uncharacterized protein</fullName>
    </submittedName>
</protein>
<reference evidence="1" key="1">
    <citation type="submission" date="2022-10" db="EMBL/GenBank/DDBJ databases">
        <title>Hoeflea sp. G2-23, isolated from marine algae.</title>
        <authorList>
            <person name="Kristyanto S."/>
            <person name="Kim J.M."/>
            <person name="Jeon C.O."/>
        </authorList>
    </citation>
    <scope>NUCLEOTIDE SEQUENCE</scope>
    <source>
        <strain evidence="1">G2-23</strain>
    </source>
</reference>